<evidence type="ECO:0000313" key="3">
    <source>
        <dbReference type="EMBL" id="CUH92567.1"/>
    </source>
</evidence>
<evidence type="ECO:0000256" key="1">
    <source>
        <dbReference type="ARBA" id="ARBA00022801"/>
    </source>
</evidence>
<accession>A0A0K8J517</accession>
<dbReference type="GO" id="GO:0009253">
    <property type="term" value="P:peptidoglycan catabolic process"/>
    <property type="evidence" value="ECO:0007669"/>
    <property type="project" value="InterPro"/>
</dbReference>
<dbReference type="SUPFAM" id="SSF53187">
    <property type="entry name" value="Zn-dependent exopeptidases"/>
    <property type="match status" value="1"/>
</dbReference>
<feature type="domain" description="MurNAc-LAA" evidence="2">
    <location>
        <begin position="6"/>
        <end position="172"/>
    </location>
</feature>
<dbReference type="PANTHER" id="PTHR30404">
    <property type="entry name" value="N-ACETYLMURAMOYL-L-ALANINE AMIDASE"/>
    <property type="match status" value="1"/>
</dbReference>
<protein>
    <recommendedName>
        <fullName evidence="2">MurNAc-LAA domain-containing protein</fullName>
    </recommendedName>
</protein>
<dbReference type="EMBL" id="LN879430">
    <property type="protein sequence ID" value="CUH92567.1"/>
    <property type="molecule type" value="Genomic_DNA"/>
</dbReference>
<name>A0A0K8J517_9FIRM</name>
<dbReference type="Gene3D" id="3.40.630.40">
    <property type="entry name" value="Zn-dependent exopeptidases"/>
    <property type="match status" value="2"/>
</dbReference>
<dbReference type="GO" id="GO:0030288">
    <property type="term" value="C:outer membrane-bounded periplasmic space"/>
    <property type="evidence" value="ECO:0007669"/>
    <property type="project" value="TreeGrafter"/>
</dbReference>
<keyword evidence="4" id="KW-1185">Reference proteome</keyword>
<dbReference type="OrthoDB" id="9772024at2"/>
<dbReference type="InterPro" id="IPR050695">
    <property type="entry name" value="N-acetylmuramoyl_amidase_3"/>
</dbReference>
<keyword evidence="1" id="KW-0378">Hydrolase</keyword>
<dbReference type="InterPro" id="IPR002508">
    <property type="entry name" value="MurNAc-LAA_cat"/>
</dbReference>
<dbReference type="KEGG" id="hsd:SD1D_1020"/>
<dbReference type="Pfam" id="PF01520">
    <property type="entry name" value="Amidase_3"/>
    <property type="match status" value="1"/>
</dbReference>
<dbReference type="GO" id="GO:0008745">
    <property type="term" value="F:N-acetylmuramoyl-L-alanine amidase activity"/>
    <property type="evidence" value="ECO:0007669"/>
    <property type="project" value="InterPro"/>
</dbReference>
<gene>
    <name evidence="3" type="ORF">SD1D_1020</name>
</gene>
<dbReference type="Proteomes" id="UP000196053">
    <property type="component" value="Chromosome I"/>
</dbReference>
<dbReference type="RefSeq" id="WP_058257925.1">
    <property type="nucleotide sequence ID" value="NZ_LN879430.1"/>
</dbReference>
<dbReference type="AlphaFoldDB" id="A0A0K8J517"/>
<dbReference type="PANTHER" id="PTHR30404:SF0">
    <property type="entry name" value="N-ACETYLMURAMOYL-L-ALANINE AMIDASE AMIC"/>
    <property type="match status" value="1"/>
</dbReference>
<sequence>MPTSTIILDAGHGGNSLGGAYGFRYEKDDNLRLALEVGKYLTEYGYRVEYTRTTDIFLSQIDRVNFANSLRASLLLSFYRMGEELCINEQEVSFEVDSMDSISESIAINIALELRPLGFINYRIVVRTELPILRDSHMPAMTISVGNLKSTYDNYLFDTWFNEIAAGIARGIYSIIPVYS</sequence>
<evidence type="ECO:0000259" key="2">
    <source>
        <dbReference type="Pfam" id="PF01520"/>
    </source>
</evidence>
<reference evidence="4" key="1">
    <citation type="submission" date="2015-09" db="EMBL/GenBank/DDBJ databases">
        <authorList>
            <person name="Wibberg D."/>
        </authorList>
    </citation>
    <scope>NUCLEOTIDE SEQUENCE [LARGE SCALE GENOMIC DNA]</scope>
    <source>
        <strain evidence="4">SD1D</strain>
    </source>
</reference>
<dbReference type="CDD" id="cd02696">
    <property type="entry name" value="MurNAc-LAA"/>
    <property type="match status" value="1"/>
</dbReference>
<proteinExistence type="predicted"/>
<organism evidence="3 4">
    <name type="scientific">Herbinix luporum</name>
    <dbReference type="NCBI Taxonomy" id="1679721"/>
    <lineage>
        <taxon>Bacteria</taxon>
        <taxon>Bacillati</taxon>
        <taxon>Bacillota</taxon>
        <taxon>Clostridia</taxon>
        <taxon>Lachnospirales</taxon>
        <taxon>Lachnospiraceae</taxon>
        <taxon>Herbinix</taxon>
    </lineage>
</organism>
<evidence type="ECO:0000313" key="4">
    <source>
        <dbReference type="Proteomes" id="UP000196053"/>
    </source>
</evidence>